<name>A0A9P3HCW1_9FUNG</name>
<protein>
    <recommendedName>
        <fullName evidence="10">intramembrane prenyl-peptidase Rce1</fullName>
        <ecNumber evidence="10">3.4.26.1</ecNumber>
    </recommendedName>
</protein>
<feature type="transmembrane region" description="Helical" evidence="12">
    <location>
        <begin position="432"/>
        <end position="453"/>
    </location>
</feature>
<dbReference type="GO" id="GO:0004222">
    <property type="term" value="F:metalloendopeptidase activity"/>
    <property type="evidence" value="ECO:0007669"/>
    <property type="project" value="InterPro"/>
</dbReference>
<dbReference type="GO" id="GO:0005789">
    <property type="term" value="C:endoplasmic reticulum membrane"/>
    <property type="evidence" value="ECO:0007669"/>
    <property type="project" value="UniProtKB-SubCell"/>
</dbReference>
<evidence type="ECO:0000256" key="5">
    <source>
        <dbReference type="ARBA" id="ARBA00022801"/>
    </source>
</evidence>
<evidence type="ECO:0000313" key="15">
    <source>
        <dbReference type="Proteomes" id="UP000827284"/>
    </source>
</evidence>
<comment type="similarity">
    <text evidence="2">Belongs to the peptidase U48 family.</text>
</comment>
<evidence type="ECO:0000313" key="14">
    <source>
        <dbReference type="EMBL" id="GJJ74225.1"/>
    </source>
</evidence>
<dbReference type="InterPro" id="IPR039731">
    <property type="entry name" value="Rce1"/>
</dbReference>
<sequence length="548" mass="59292">MADSLPMQSTSISPVLAALSCVSFAALFVGSLYLFPLKRKQPREHGGRYLTVPTANAAEDPPRRSTATTATLDETPPSSPRTSSSSIPGLSHFGNNSQSNTSSRPHSIHTDTIILMSKSPLSGVATADNRAHRSSTHLQFIDADSPAISSPKLSSSTQQGSLLFVPPGVAIALTNATPSSSSSSSTTVTTTAITTTSTPFSISKTSGIASARPEVVNHHHHSSSSFSSSSAAPYDPALPARLQMLASGENPKLDRDHPLVIMQRFKGILLTCFIIPFYLWWTFKFSGAIPSDLPFWTRLGTFLGMIGISIPNHILKLVNHAVIPLFLVAVLFMGPLLMMFLSNELPFQQAFNWAAQRHLLRRFIGMRNFVVGPISEEFVFRACMVAIVYQSGASAASMIFGLPLVFGVAHIHHGYESYVSKGRTSRALKNAAMVAGLQLAYTTFFGWFATFLFLRTSNLVGPCLVHSFCNMMGFPDVTNIQYYGRWKNGLYLAFLTGVVLFGVLLMPLTNPRLYGNETSCAYWTVFMPLVNGTGSEDGEAPSLSEGAV</sequence>
<gene>
    <name evidence="14" type="ORF">EMPS_06583</name>
</gene>
<evidence type="ECO:0000256" key="7">
    <source>
        <dbReference type="ARBA" id="ARBA00022989"/>
    </source>
</evidence>
<keyword evidence="4 12" id="KW-0812">Transmembrane</keyword>
<accession>A0A9P3HCW1</accession>
<evidence type="ECO:0000259" key="13">
    <source>
        <dbReference type="Pfam" id="PF02517"/>
    </source>
</evidence>
<evidence type="ECO:0000256" key="2">
    <source>
        <dbReference type="ARBA" id="ARBA00006897"/>
    </source>
</evidence>
<dbReference type="OrthoDB" id="271604at2759"/>
<feature type="compositionally biased region" description="Polar residues" evidence="11">
    <location>
        <begin position="93"/>
        <end position="105"/>
    </location>
</feature>
<dbReference type="Pfam" id="PF02517">
    <property type="entry name" value="Rce1-like"/>
    <property type="match status" value="1"/>
</dbReference>
<keyword evidence="3" id="KW-0645">Protease</keyword>
<evidence type="ECO:0000256" key="4">
    <source>
        <dbReference type="ARBA" id="ARBA00022692"/>
    </source>
</evidence>
<feature type="transmembrane region" description="Helical" evidence="12">
    <location>
        <begin position="322"/>
        <end position="341"/>
    </location>
</feature>
<dbReference type="Proteomes" id="UP000827284">
    <property type="component" value="Unassembled WGS sequence"/>
</dbReference>
<feature type="transmembrane region" description="Helical" evidence="12">
    <location>
        <begin position="489"/>
        <end position="508"/>
    </location>
</feature>
<dbReference type="PANTHER" id="PTHR13046:SF0">
    <property type="entry name" value="CAAX PRENYL PROTEASE 2"/>
    <property type="match status" value="1"/>
</dbReference>
<dbReference type="InterPro" id="IPR003675">
    <property type="entry name" value="Rce1/LyrA-like_dom"/>
</dbReference>
<feature type="transmembrane region" description="Helical" evidence="12">
    <location>
        <begin position="12"/>
        <end position="35"/>
    </location>
</feature>
<comment type="catalytic activity">
    <reaction evidence="9">
        <text>Hydrolyzes the peptide bond -P2-(S-farnesyl or geranylgeranyl)C-P1'-P2'-P3'-COOH where P1' and P2' are amino acids with aliphatic sidechains and P3' is any C-terminal residue.</text>
        <dbReference type="EC" id="3.4.26.1"/>
    </reaction>
</comment>
<feature type="transmembrane region" description="Helical" evidence="12">
    <location>
        <begin position="265"/>
        <end position="283"/>
    </location>
</feature>
<dbReference type="GO" id="GO:0071586">
    <property type="term" value="P:CAAX-box protein processing"/>
    <property type="evidence" value="ECO:0007669"/>
    <property type="project" value="InterPro"/>
</dbReference>
<keyword evidence="6" id="KW-0256">Endoplasmic reticulum</keyword>
<feature type="transmembrane region" description="Helical" evidence="12">
    <location>
        <begin position="295"/>
        <end position="315"/>
    </location>
</feature>
<keyword evidence="5" id="KW-0378">Hydrolase</keyword>
<keyword evidence="7 12" id="KW-1133">Transmembrane helix</keyword>
<evidence type="ECO:0000256" key="8">
    <source>
        <dbReference type="ARBA" id="ARBA00023136"/>
    </source>
</evidence>
<evidence type="ECO:0000256" key="6">
    <source>
        <dbReference type="ARBA" id="ARBA00022824"/>
    </source>
</evidence>
<feature type="region of interest" description="Disordered" evidence="11">
    <location>
        <begin position="52"/>
        <end position="107"/>
    </location>
</feature>
<evidence type="ECO:0000256" key="10">
    <source>
        <dbReference type="ARBA" id="ARBA00049729"/>
    </source>
</evidence>
<proteinExistence type="inferred from homology"/>
<dbReference type="PANTHER" id="PTHR13046">
    <property type="entry name" value="PROTEASE U48 CAAX PRENYL PROTEASE RCE1"/>
    <property type="match status" value="1"/>
</dbReference>
<evidence type="ECO:0000256" key="1">
    <source>
        <dbReference type="ARBA" id="ARBA00004477"/>
    </source>
</evidence>
<keyword evidence="15" id="KW-1185">Reference proteome</keyword>
<evidence type="ECO:0000256" key="11">
    <source>
        <dbReference type="SAM" id="MobiDB-lite"/>
    </source>
</evidence>
<dbReference type="EC" id="3.4.26.1" evidence="10"/>
<evidence type="ECO:0000256" key="12">
    <source>
        <dbReference type="SAM" id="Phobius"/>
    </source>
</evidence>
<dbReference type="EMBL" id="BQFW01000008">
    <property type="protein sequence ID" value="GJJ74225.1"/>
    <property type="molecule type" value="Genomic_DNA"/>
</dbReference>
<reference evidence="14" key="2">
    <citation type="journal article" date="2022" name="Microbiol. Resour. Announc.">
        <title>Whole-Genome Sequence of Entomortierella parvispora E1425, a Mucoromycotan Fungus Associated with Burkholderiaceae-Related Endosymbiotic Bacteria.</title>
        <authorList>
            <person name="Herlambang A."/>
            <person name="Guo Y."/>
            <person name="Takashima Y."/>
            <person name="Narisawa K."/>
            <person name="Ohta H."/>
            <person name="Nishizawa T."/>
        </authorList>
    </citation>
    <scope>NUCLEOTIDE SEQUENCE</scope>
    <source>
        <strain evidence="14">E1425</strain>
    </source>
</reference>
<feature type="domain" description="CAAX prenyl protease 2/Lysostaphin resistance protein A-like" evidence="13">
    <location>
        <begin position="364"/>
        <end position="472"/>
    </location>
</feature>
<reference evidence="14" key="1">
    <citation type="submission" date="2021-11" db="EMBL/GenBank/DDBJ databases">
        <authorList>
            <person name="Herlambang A."/>
            <person name="Guo Y."/>
            <person name="Takashima Y."/>
            <person name="Nishizawa T."/>
        </authorList>
    </citation>
    <scope>NUCLEOTIDE SEQUENCE</scope>
    <source>
        <strain evidence="14">E1425</strain>
    </source>
</reference>
<dbReference type="AlphaFoldDB" id="A0A9P3HCW1"/>
<feature type="transmembrane region" description="Helical" evidence="12">
    <location>
        <begin position="378"/>
        <end position="411"/>
    </location>
</feature>
<comment type="caution">
    <text evidence="14">The sequence shown here is derived from an EMBL/GenBank/DDBJ whole genome shotgun (WGS) entry which is preliminary data.</text>
</comment>
<comment type="subcellular location">
    <subcellularLocation>
        <location evidence="1">Endoplasmic reticulum membrane</location>
        <topology evidence="1">Multi-pass membrane protein</topology>
    </subcellularLocation>
</comment>
<feature type="compositionally biased region" description="Low complexity" evidence="11">
    <location>
        <begin position="80"/>
        <end position="91"/>
    </location>
</feature>
<evidence type="ECO:0000256" key="3">
    <source>
        <dbReference type="ARBA" id="ARBA00022670"/>
    </source>
</evidence>
<keyword evidence="8 12" id="KW-0472">Membrane</keyword>
<evidence type="ECO:0000256" key="9">
    <source>
        <dbReference type="ARBA" id="ARBA00047280"/>
    </source>
</evidence>
<organism evidence="14 15">
    <name type="scientific">Entomortierella parvispora</name>
    <dbReference type="NCBI Taxonomy" id="205924"/>
    <lineage>
        <taxon>Eukaryota</taxon>
        <taxon>Fungi</taxon>
        <taxon>Fungi incertae sedis</taxon>
        <taxon>Mucoromycota</taxon>
        <taxon>Mortierellomycotina</taxon>
        <taxon>Mortierellomycetes</taxon>
        <taxon>Mortierellales</taxon>
        <taxon>Mortierellaceae</taxon>
        <taxon>Entomortierella</taxon>
    </lineage>
</organism>